<dbReference type="EMBL" id="OR481006">
    <property type="protein sequence ID" value="WNO47480.1"/>
    <property type="molecule type" value="Genomic_DNA"/>
</dbReference>
<name>A0AA96KSR4_9CAUD</name>
<evidence type="ECO:0000313" key="1">
    <source>
        <dbReference type="EMBL" id="WNO47480.1"/>
    </source>
</evidence>
<dbReference type="GO" id="GO:0003677">
    <property type="term" value="F:DNA binding"/>
    <property type="evidence" value="ECO:0007669"/>
    <property type="project" value="InterPro"/>
</dbReference>
<organism evidence="1">
    <name type="scientific">Staphylococcus phage vB_VibM_10AMN12</name>
    <dbReference type="NCBI Taxonomy" id="3076785"/>
    <lineage>
        <taxon>Viruses</taxon>
        <taxon>Duplodnaviria</taxon>
        <taxon>Heunggongvirae</taxon>
        <taxon>Uroviricota</taxon>
        <taxon>Caudoviricetes</taxon>
    </lineage>
</organism>
<protein>
    <submittedName>
        <fullName evidence="1">Uncharacterized protein</fullName>
    </submittedName>
</protein>
<accession>A0AA96KSR4</accession>
<sequence length="89" mass="10042">MSIRTQLCNIVKDLKQEYKLTYDDIVTLGEGAYHKSQLVSVIKHNGNNVSVEVITDIINSLGCSVEVHTRNRSDLQRVKKRLETLVSKG</sequence>
<proteinExistence type="predicted"/>
<dbReference type="InterPro" id="IPR010982">
    <property type="entry name" value="Lambda_DNA-bd_dom_sf"/>
</dbReference>
<reference evidence="1" key="1">
    <citation type="submission" date="2023-08" db="EMBL/GenBank/DDBJ databases">
        <authorList>
            <person name="Nazir A."/>
        </authorList>
    </citation>
    <scope>NUCLEOTIDE SEQUENCE</scope>
</reference>
<dbReference type="SUPFAM" id="SSF47413">
    <property type="entry name" value="lambda repressor-like DNA-binding domains"/>
    <property type="match status" value="1"/>
</dbReference>